<sequence>MNTLQGSHSVL</sequence>
<proteinExistence type="predicted"/>
<name>A0A0K2SY86_LEPSM</name>
<dbReference type="EMBL" id="HACA01000855">
    <property type="protein sequence ID" value="CDW18216.1"/>
    <property type="molecule type" value="Transcribed_RNA"/>
</dbReference>
<protein>
    <submittedName>
        <fullName evidence="1">Uncharacterized protein</fullName>
    </submittedName>
</protein>
<reference evidence="1" key="1">
    <citation type="submission" date="2014-05" db="EMBL/GenBank/DDBJ databases">
        <authorList>
            <person name="Chronopoulou M."/>
        </authorList>
    </citation>
    <scope>NUCLEOTIDE SEQUENCE</scope>
    <source>
        <tissue evidence="1">Whole organism</tissue>
    </source>
</reference>
<organism evidence="1">
    <name type="scientific">Lepeophtheirus salmonis</name>
    <name type="common">Salmon louse</name>
    <name type="synonym">Caligus salmonis</name>
    <dbReference type="NCBI Taxonomy" id="72036"/>
    <lineage>
        <taxon>Eukaryota</taxon>
        <taxon>Metazoa</taxon>
        <taxon>Ecdysozoa</taxon>
        <taxon>Arthropoda</taxon>
        <taxon>Crustacea</taxon>
        <taxon>Multicrustacea</taxon>
        <taxon>Hexanauplia</taxon>
        <taxon>Copepoda</taxon>
        <taxon>Siphonostomatoida</taxon>
        <taxon>Caligidae</taxon>
        <taxon>Lepeophtheirus</taxon>
    </lineage>
</organism>
<evidence type="ECO:0000313" key="1">
    <source>
        <dbReference type="EMBL" id="CDW18216.1"/>
    </source>
</evidence>
<accession>A0A0K2SY86</accession>